<comment type="caution">
    <text evidence="1">The sequence shown here is derived from an EMBL/GenBank/DDBJ whole genome shotgun (WGS) entry which is preliminary data.</text>
</comment>
<gene>
    <name evidence="1" type="ORF">B0T25DRAFT_620369</name>
</gene>
<evidence type="ECO:0000313" key="2">
    <source>
        <dbReference type="Proteomes" id="UP001275084"/>
    </source>
</evidence>
<reference evidence="1" key="2">
    <citation type="submission" date="2023-06" db="EMBL/GenBank/DDBJ databases">
        <authorList>
            <consortium name="Lawrence Berkeley National Laboratory"/>
            <person name="Haridas S."/>
            <person name="Hensen N."/>
            <person name="Bonometti L."/>
            <person name="Westerberg I."/>
            <person name="Brannstrom I.O."/>
            <person name="Guillou S."/>
            <person name="Cros-Aarteil S."/>
            <person name="Calhoun S."/>
            <person name="Kuo A."/>
            <person name="Mondo S."/>
            <person name="Pangilinan J."/>
            <person name="Riley R."/>
            <person name="Labutti K."/>
            <person name="Andreopoulos B."/>
            <person name="Lipzen A."/>
            <person name="Chen C."/>
            <person name="Yanf M."/>
            <person name="Daum C."/>
            <person name="Ng V."/>
            <person name="Clum A."/>
            <person name="Steindorff A."/>
            <person name="Ohm R."/>
            <person name="Martin F."/>
            <person name="Silar P."/>
            <person name="Natvig D."/>
            <person name="Lalanne C."/>
            <person name="Gautier V."/>
            <person name="Ament-Velasquez S.L."/>
            <person name="Kruys A."/>
            <person name="Hutchinson M.I."/>
            <person name="Powell A.J."/>
            <person name="Barry K."/>
            <person name="Miller A.N."/>
            <person name="Grigoriev I.V."/>
            <person name="Debuchy R."/>
            <person name="Gladieux P."/>
            <person name="Thoren M.H."/>
            <person name="Johannesson H."/>
        </authorList>
    </citation>
    <scope>NUCLEOTIDE SEQUENCE</scope>
    <source>
        <strain evidence="1">CBS 955.72</strain>
    </source>
</reference>
<dbReference type="Proteomes" id="UP001275084">
    <property type="component" value="Unassembled WGS sequence"/>
</dbReference>
<organism evidence="1 2">
    <name type="scientific">Lasiosphaeria hispida</name>
    <dbReference type="NCBI Taxonomy" id="260671"/>
    <lineage>
        <taxon>Eukaryota</taxon>
        <taxon>Fungi</taxon>
        <taxon>Dikarya</taxon>
        <taxon>Ascomycota</taxon>
        <taxon>Pezizomycotina</taxon>
        <taxon>Sordariomycetes</taxon>
        <taxon>Sordariomycetidae</taxon>
        <taxon>Sordariales</taxon>
        <taxon>Lasiosphaeriaceae</taxon>
        <taxon>Lasiosphaeria</taxon>
    </lineage>
</organism>
<sequence>MKVQVGSLYRDYKTVFVGDDLRIRFVRTVRLPESKSPHKLPIGFGGLPLFEMSELQKSVRTGGTLPEHMREKGGLIMPMYRNEAMFLSFQSKRGTYAIRPFVGGVNTISGNTFVPNMATAIRESNKIERKQDYVVVTPDAKTTQKWLDGARTGRGVVRQFAAVSGASELSIEHQVTGTNDVGGLQFEIIPKHESCYAGFWPSVFGQQKLSVQFLATPKDVGLVPGCRIYANTLEDEYPRRRMVTVRDILRDSQTLKILASKRTPPDSNSSPESELSLVLRPFGIVDDPFVLEIFDRDFKFFLSLPKPLHIGHLEDRALCLAGLRVGQLKFDSQRIGSYTNVDDLGIVEGDRVGIYPEEFGGGGHDAEIDLSIGTGAEIIQAILPDTLDPRAWDVKRGVLFNVQILDSASFERLTGLSPPCPPIAFQSYIKRKYPFLSLKEQEDTSTPVKLGHLKPASASAVLDPDATTSSCLSLPGGTVPANAAKRPRRNNAAHVLPGYCHSCEQVYTRANQYTPCGHITCLKCASGDDNDFFDGHYYSDEIGKWKCCICGSKECTLVENIHDVQPQEPNKMCEKFRSVFDVDGTDTTWAYDSLDRETGGLDMDVGKTSKF</sequence>
<name>A0AAJ0HW40_9PEZI</name>
<accession>A0AAJ0HW40</accession>
<protein>
    <submittedName>
        <fullName evidence="1">Uncharacterized protein</fullName>
    </submittedName>
</protein>
<dbReference type="AlphaFoldDB" id="A0AAJ0HW40"/>
<keyword evidence="2" id="KW-1185">Reference proteome</keyword>
<dbReference type="EMBL" id="JAUIQD010000001">
    <property type="protein sequence ID" value="KAK3363965.1"/>
    <property type="molecule type" value="Genomic_DNA"/>
</dbReference>
<reference evidence="1" key="1">
    <citation type="journal article" date="2023" name="Mol. Phylogenet. Evol.">
        <title>Genome-scale phylogeny and comparative genomics of the fungal order Sordariales.</title>
        <authorList>
            <person name="Hensen N."/>
            <person name="Bonometti L."/>
            <person name="Westerberg I."/>
            <person name="Brannstrom I.O."/>
            <person name="Guillou S."/>
            <person name="Cros-Aarteil S."/>
            <person name="Calhoun S."/>
            <person name="Haridas S."/>
            <person name="Kuo A."/>
            <person name="Mondo S."/>
            <person name="Pangilinan J."/>
            <person name="Riley R."/>
            <person name="LaButti K."/>
            <person name="Andreopoulos B."/>
            <person name="Lipzen A."/>
            <person name="Chen C."/>
            <person name="Yan M."/>
            <person name="Daum C."/>
            <person name="Ng V."/>
            <person name="Clum A."/>
            <person name="Steindorff A."/>
            <person name="Ohm R.A."/>
            <person name="Martin F."/>
            <person name="Silar P."/>
            <person name="Natvig D.O."/>
            <person name="Lalanne C."/>
            <person name="Gautier V."/>
            <person name="Ament-Velasquez S.L."/>
            <person name="Kruys A."/>
            <person name="Hutchinson M.I."/>
            <person name="Powell A.J."/>
            <person name="Barry K."/>
            <person name="Miller A.N."/>
            <person name="Grigoriev I.V."/>
            <person name="Debuchy R."/>
            <person name="Gladieux P."/>
            <person name="Hiltunen Thoren M."/>
            <person name="Johannesson H."/>
        </authorList>
    </citation>
    <scope>NUCLEOTIDE SEQUENCE</scope>
    <source>
        <strain evidence="1">CBS 955.72</strain>
    </source>
</reference>
<evidence type="ECO:0000313" key="1">
    <source>
        <dbReference type="EMBL" id="KAK3363965.1"/>
    </source>
</evidence>
<proteinExistence type="predicted"/>